<evidence type="ECO:0008006" key="3">
    <source>
        <dbReference type="Google" id="ProtNLM"/>
    </source>
</evidence>
<proteinExistence type="predicted"/>
<reference evidence="1 2" key="1">
    <citation type="submission" date="2015-09" db="EMBL/GenBank/DDBJ databases">
        <title>Sorangium comparison.</title>
        <authorList>
            <person name="Zaburannyi N."/>
            <person name="Bunk B."/>
            <person name="Overmann J."/>
            <person name="Mueller R."/>
        </authorList>
    </citation>
    <scope>NUCLEOTIDE SEQUENCE [LARGE SCALE GENOMIC DNA]</scope>
    <source>
        <strain evidence="1 2">So ce836</strain>
    </source>
</reference>
<organism evidence="1 2">
    <name type="scientific">Sorangium cellulosum</name>
    <name type="common">Polyangium cellulosum</name>
    <dbReference type="NCBI Taxonomy" id="56"/>
    <lineage>
        <taxon>Bacteria</taxon>
        <taxon>Pseudomonadati</taxon>
        <taxon>Myxococcota</taxon>
        <taxon>Polyangia</taxon>
        <taxon>Polyangiales</taxon>
        <taxon>Polyangiaceae</taxon>
        <taxon>Sorangium</taxon>
    </lineage>
</organism>
<accession>A0A4V0NG56</accession>
<sequence>MGELLTTAQAIEAARYNDARALDLLVMLRSFFGVDQQASSRSYTEALVQRIAWFQRRLDVSVDGKIGPTTHPLILEQMGAADAGPLWPAEDAPPEARLAHYTMLCKLVGHDPTGSRTILLGLRGVRLFGLRTHTVRSRSEYDDTFVLLSFQGDEKVYEFRGATHPYQTSSMASPDFDGDRRPDVGMLRPGYYHVEARSDPYKGHPALMVLRPAGANRGRLPAYRDTNHDGLFDEAEMRASETATSGGQVSEGIGAWMDGVLFHPGLGFSSIGCQTARGEDIGKLHALGKFEYLLVNAVDVLALMKQRR</sequence>
<dbReference type="EMBL" id="CP012672">
    <property type="protein sequence ID" value="AUX32002.1"/>
    <property type="molecule type" value="Genomic_DNA"/>
</dbReference>
<dbReference type="Proteomes" id="UP000295497">
    <property type="component" value="Chromosome"/>
</dbReference>
<evidence type="ECO:0000313" key="1">
    <source>
        <dbReference type="EMBL" id="AUX32002.1"/>
    </source>
</evidence>
<dbReference type="SUPFAM" id="SSF69318">
    <property type="entry name" value="Integrin alpha N-terminal domain"/>
    <property type="match status" value="1"/>
</dbReference>
<protein>
    <recommendedName>
        <fullName evidence="3">Peptidoglycan binding-like domain-containing protein</fullName>
    </recommendedName>
</protein>
<dbReference type="RefSeq" id="WP_129575689.1">
    <property type="nucleotide sequence ID" value="NZ_CP012672.1"/>
</dbReference>
<gene>
    <name evidence="1" type="ORF">SOCE836_041380</name>
</gene>
<evidence type="ECO:0000313" key="2">
    <source>
        <dbReference type="Proteomes" id="UP000295497"/>
    </source>
</evidence>
<dbReference type="AlphaFoldDB" id="A0A4V0NG56"/>
<name>A0A4V0NG56_SORCE</name>
<dbReference type="InterPro" id="IPR028994">
    <property type="entry name" value="Integrin_alpha_N"/>
</dbReference>